<dbReference type="InterPro" id="IPR036388">
    <property type="entry name" value="WH-like_DNA-bd_sf"/>
</dbReference>
<dbReference type="SMART" id="SM00347">
    <property type="entry name" value="HTH_MARR"/>
    <property type="match status" value="1"/>
</dbReference>
<evidence type="ECO:0000256" key="2">
    <source>
        <dbReference type="ARBA" id="ARBA00023125"/>
    </source>
</evidence>
<dbReference type="Proteomes" id="UP000831304">
    <property type="component" value="Chromosome"/>
</dbReference>
<name>A0ABY4AX17_9MICO</name>
<evidence type="ECO:0000259" key="4">
    <source>
        <dbReference type="PROSITE" id="PS50995"/>
    </source>
</evidence>
<dbReference type="PROSITE" id="PS01117">
    <property type="entry name" value="HTH_MARR_1"/>
    <property type="match status" value="1"/>
</dbReference>
<evidence type="ECO:0000313" key="6">
    <source>
        <dbReference type="Proteomes" id="UP000831304"/>
    </source>
</evidence>
<reference evidence="5 6" key="1">
    <citation type="submission" date="2022-03" db="EMBL/GenBank/DDBJ databases">
        <title>Agromyces sp. isolated from the gut of P. brevitarsis seulensis larvae.</title>
        <authorList>
            <person name="Won M."/>
            <person name="Kwon S.-W."/>
        </authorList>
    </citation>
    <scope>NUCLEOTIDE SEQUENCE [LARGE SCALE GENOMIC DNA]</scope>
    <source>
        <strain evidence="5 6">KACC 16215</strain>
    </source>
</reference>
<gene>
    <name evidence="5" type="ORF">MTP13_08190</name>
</gene>
<dbReference type="SUPFAM" id="SSF46785">
    <property type="entry name" value="Winged helix' DNA-binding domain"/>
    <property type="match status" value="1"/>
</dbReference>
<keyword evidence="6" id="KW-1185">Reference proteome</keyword>
<dbReference type="InterPro" id="IPR023187">
    <property type="entry name" value="Tscrpt_reg_MarR-type_CS"/>
</dbReference>
<dbReference type="Pfam" id="PF12802">
    <property type="entry name" value="MarR_2"/>
    <property type="match status" value="1"/>
</dbReference>
<keyword evidence="1" id="KW-0805">Transcription regulation</keyword>
<protein>
    <submittedName>
        <fullName evidence="5">MarR family winged helix-turn-helix transcriptional regulator</fullName>
    </submittedName>
</protein>
<dbReference type="InterPro" id="IPR000835">
    <property type="entry name" value="HTH_MarR-typ"/>
</dbReference>
<evidence type="ECO:0000256" key="1">
    <source>
        <dbReference type="ARBA" id="ARBA00023015"/>
    </source>
</evidence>
<evidence type="ECO:0000256" key="3">
    <source>
        <dbReference type="ARBA" id="ARBA00023163"/>
    </source>
</evidence>
<feature type="domain" description="HTH marR-type" evidence="4">
    <location>
        <begin position="50"/>
        <end position="181"/>
    </location>
</feature>
<evidence type="ECO:0000313" key="5">
    <source>
        <dbReference type="EMBL" id="UOE27743.1"/>
    </source>
</evidence>
<organism evidence="5 6">
    <name type="scientific">Agromyces soli</name>
    <dbReference type="NCBI Taxonomy" id="659012"/>
    <lineage>
        <taxon>Bacteria</taxon>
        <taxon>Bacillati</taxon>
        <taxon>Actinomycetota</taxon>
        <taxon>Actinomycetes</taxon>
        <taxon>Micrococcales</taxon>
        <taxon>Microbacteriaceae</taxon>
        <taxon>Agromyces</taxon>
    </lineage>
</organism>
<dbReference type="PANTHER" id="PTHR33164:SF57">
    <property type="entry name" value="MARR-FAMILY TRANSCRIPTIONAL REGULATOR"/>
    <property type="match status" value="1"/>
</dbReference>
<proteinExistence type="predicted"/>
<dbReference type="EMBL" id="CP094533">
    <property type="protein sequence ID" value="UOE27743.1"/>
    <property type="molecule type" value="Genomic_DNA"/>
</dbReference>
<dbReference type="RefSeq" id="WP_243570564.1">
    <property type="nucleotide sequence ID" value="NZ_BAAARD010000001.1"/>
</dbReference>
<sequence length="190" mass="21028">MSGPDGQPTAGRSPSPDFDAAPDGEVDYWSFVDHFAKHAGEQRPWLDLEAAEFFMTLHRAFELIVYDIRGELEQRMSSAALRVLLVLTTVGPSTLLRVTELTGMSRAAVSALLKRLEADGLVDRSPSPEDGRSIVISATAEGKRACDEVYRDYNARESFWYAHLDPEEAEAIKRGLSRLAASVSEARRRS</sequence>
<accession>A0ABY4AX17</accession>
<dbReference type="PROSITE" id="PS50995">
    <property type="entry name" value="HTH_MARR_2"/>
    <property type="match status" value="1"/>
</dbReference>
<dbReference type="InterPro" id="IPR036390">
    <property type="entry name" value="WH_DNA-bd_sf"/>
</dbReference>
<dbReference type="Gene3D" id="1.10.10.10">
    <property type="entry name" value="Winged helix-like DNA-binding domain superfamily/Winged helix DNA-binding domain"/>
    <property type="match status" value="1"/>
</dbReference>
<dbReference type="InterPro" id="IPR039422">
    <property type="entry name" value="MarR/SlyA-like"/>
</dbReference>
<dbReference type="PANTHER" id="PTHR33164">
    <property type="entry name" value="TRANSCRIPTIONAL REGULATOR, MARR FAMILY"/>
    <property type="match status" value="1"/>
</dbReference>
<keyword evidence="3" id="KW-0804">Transcription</keyword>
<keyword evidence="2" id="KW-0238">DNA-binding</keyword>